<feature type="compositionally biased region" description="Polar residues" evidence="1">
    <location>
        <begin position="1"/>
        <end position="33"/>
    </location>
</feature>
<feature type="region of interest" description="Disordered" evidence="1">
    <location>
        <begin position="1"/>
        <end position="43"/>
    </location>
</feature>
<evidence type="ECO:0000313" key="2">
    <source>
        <dbReference type="EMBL" id="KEI70140.1"/>
    </source>
</evidence>
<protein>
    <submittedName>
        <fullName evidence="2">Uncharacterized protein</fullName>
    </submittedName>
</protein>
<comment type="caution">
    <text evidence="2">The sequence shown here is derived from an EMBL/GenBank/DDBJ whole genome shotgun (WGS) entry which is preliminary data.</text>
</comment>
<dbReference type="EMBL" id="JOJP01000001">
    <property type="protein sequence ID" value="KEI70140.1"/>
    <property type="molecule type" value="Genomic_DNA"/>
</dbReference>
<accession>A0A081K7L4</accession>
<proteinExistence type="predicted"/>
<organism evidence="2 3">
    <name type="scientific">Endozoicomonas elysicola</name>
    <dbReference type="NCBI Taxonomy" id="305900"/>
    <lineage>
        <taxon>Bacteria</taxon>
        <taxon>Pseudomonadati</taxon>
        <taxon>Pseudomonadota</taxon>
        <taxon>Gammaproteobacteria</taxon>
        <taxon>Oceanospirillales</taxon>
        <taxon>Endozoicomonadaceae</taxon>
        <taxon>Endozoicomonas</taxon>
    </lineage>
</organism>
<gene>
    <name evidence="2" type="ORF">GV64_04695</name>
</gene>
<sequence>MFNTSSYLSGSSGQNGLYDNNNSGNGFNLPSGNNGVGPAPGMPTVSAANPGPYYHGNVYDTGIEHRGVIQTPSMPYLSYDWMPTQSDRPYPHPSAPPHFMNLSYDQLRNELSLMGTEVSGLSNGSYHGHEGGDNDWLNHLSNKLSWLTQQVQNAQRDNLDQYGVLTSSLEQLRRNFDSARINVLERALQNGFNQFDIDMMNVFKEEQVAPAQVSTLEQGFQSLSHWVNNLGLYTDNRNYQDRLTGLRTRLDTLENKSPPYRPGALDSGVSSVHDRMTGFQGKMSPESALRSVNDLGQLLTNFSIHSQNVSDRPSTKAAPPKLTALASKLAADRGVLDGAKFHNDRYVKSKVTVDVSKSDLGKIQPVIERTEFSVRNMSQAMLDRMRELGMSLKTRTVPGYIIYLVADDEKAFGGDRSFKLQLKTVLTENYAKNFSRGEKGSMYVPLSVALKIPEGLHKNASYFPCSWAAHESKQLLNSSEHAPFAFGKDRGGYKEDIGIYDVSKTLRSMGVSARDAASAPSGQVIPVNIELVRQSDHSLEQLKPAEPARRSWLSRLIWGESDNSRKSNGIRLECEFFEPERGIPESCMYSSDEECEVQPEGCVEGGVLPLGLDTTTAHGSTNKISGSERLTNSPALVLVRTISPGKEGFKNTAELAHLIDDRTADIERSLSSLDVM</sequence>
<reference evidence="2 3" key="1">
    <citation type="submission" date="2014-06" db="EMBL/GenBank/DDBJ databases">
        <title>Whole Genome Sequences of Three Symbiotic Endozoicomonas Bacteria.</title>
        <authorList>
            <person name="Neave M.J."/>
            <person name="Apprill A."/>
            <person name="Voolstra C.R."/>
        </authorList>
    </citation>
    <scope>NUCLEOTIDE SEQUENCE [LARGE SCALE GENOMIC DNA]</scope>
    <source>
        <strain evidence="2 3">DSM 22380</strain>
    </source>
</reference>
<dbReference type="RefSeq" id="WP_034844036.1">
    <property type="nucleotide sequence ID" value="NZ_JOJP01000001.1"/>
</dbReference>
<dbReference type="Proteomes" id="UP000027997">
    <property type="component" value="Unassembled WGS sequence"/>
</dbReference>
<dbReference type="AlphaFoldDB" id="A0A081K7L4"/>
<keyword evidence="3" id="KW-1185">Reference proteome</keyword>
<evidence type="ECO:0000313" key="3">
    <source>
        <dbReference type="Proteomes" id="UP000027997"/>
    </source>
</evidence>
<evidence type="ECO:0000256" key="1">
    <source>
        <dbReference type="SAM" id="MobiDB-lite"/>
    </source>
</evidence>
<name>A0A081K7L4_9GAMM</name>